<gene>
    <name evidence="2" type="ORF">SAMN04488514_10399</name>
</gene>
<evidence type="ECO:0000313" key="3">
    <source>
        <dbReference type="Proteomes" id="UP000199440"/>
    </source>
</evidence>
<sequence length="300" mass="34124">MIDFIIEYGIASAAIFAGVSFVIIQMHAKREAKKSEEDIKKKIDLTVQKSVDQTVETMKIQFQSVLESLKSNSESNMKALNTQGETIIANLSKKSQEASEIIQSSISKIESDTDRLRKGLLYNSAVLRVRYRVSRSAGQGMDNKEELKAFLGSFVGDFRYSLHVSQGSNNLKYTANEGDFIYSSQEGGGKNRNAYHIPYINLDITGKDANIWVWDFIISYKFEIVEIKGDVSIEKLNSVTLFCDPKLEFMNEEDFTNHQNLKVSSAFLQINGKEYNLKFEDFMKGDVEYRTIDVINFKIE</sequence>
<feature type="transmembrane region" description="Helical" evidence="1">
    <location>
        <begin position="6"/>
        <end position="24"/>
    </location>
</feature>
<accession>A0A1G9NAE5</accession>
<name>A0A1G9NAE5_9FLAO</name>
<dbReference type="STRING" id="192904.SAMN04488514_10399"/>
<organism evidence="2 3">
    <name type="scientific">Kriegella aquimaris</name>
    <dbReference type="NCBI Taxonomy" id="192904"/>
    <lineage>
        <taxon>Bacteria</taxon>
        <taxon>Pseudomonadati</taxon>
        <taxon>Bacteroidota</taxon>
        <taxon>Flavobacteriia</taxon>
        <taxon>Flavobacteriales</taxon>
        <taxon>Flavobacteriaceae</taxon>
        <taxon>Kriegella</taxon>
    </lineage>
</organism>
<keyword evidence="3" id="KW-1185">Reference proteome</keyword>
<proteinExistence type="predicted"/>
<keyword evidence="1" id="KW-0812">Transmembrane</keyword>
<dbReference type="EMBL" id="FNGV01000003">
    <property type="protein sequence ID" value="SDL83496.1"/>
    <property type="molecule type" value="Genomic_DNA"/>
</dbReference>
<evidence type="ECO:0000313" key="2">
    <source>
        <dbReference type="EMBL" id="SDL83496.1"/>
    </source>
</evidence>
<evidence type="ECO:0000256" key="1">
    <source>
        <dbReference type="SAM" id="Phobius"/>
    </source>
</evidence>
<protein>
    <submittedName>
        <fullName evidence="2">Uncharacterized protein</fullName>
    </submittedName>
</protein>
<keyword evidence="1" id="KW-0472">Membrane</keyword>
<keyword evidence="1" id="KW-1133">Transmembrane helix</keyword>
<dbReference type="AlphaFoldDB" id="A0A1G9NAE5"/>
<reference evidence="3" key="1">
    <citation type="submission" date="2016-10" db="EMBL/GenBank/DDBJ databases">
        <authorList>
            <person name="Varghese N."/>
            <person name="Submissions S."/>
        </authorList>
    </citation>
    <scope>NUCLEOTIDE SEQUENCE [LARGE SCALE GENOMIC DNA]</scope>
    <source>
        <strain evidence="3">DSM 19886</strain>
    </source>
</reference>
<dbReference type="Proteomes" id="UP000199440">
    <property type="component" value="Unassembled WGS sequence"/>
</dbReference>